<name>A0ABT1Y5A3_9FIRM</name>
<dbReference type="InterPro" id="IPR000510">
    <property type="entry name" value="Nase/OxRdtase_comp1"/>
</dbReference>
<dbReference type="PANTHER" id="PTHR42956">
    <property type="entry name" value="NITROGENASE IRON-MOLYBDENUM COFACTOR BIOSYNTHESIS PROTEIN NIFE"/>
    <property type="match status" value="1"/>
</dbReference>
<evidence type="ECO:0000313" key="2">
    <source>
        <dbReference type="EMBL" id="MCR6546051.1"/>
    </source>
</evidence>
<dbReference type="InterPro" id="IPR049939">
    <property type="entry name" value="NifE-like"/>
</dbReference>
<dbReference type="Pfam" id="PF00148">
    <property type="entry name" value="Oxidored_nitro"/>
    <property type="match status" value="1"/>
</dbReference>
<organism evidence="2 3">
    <name type="scientific">Dehalobacterium formicoaceticum</name>
    <dbReference type="NCBI Taxonomy" id="51515"/>
    <lineage>
        <taxon>Bacteria</taxon>
        <taxon>Bacillati</taxon>
        <taxon>Bacillota</taxon>
        <taxon>Clostridia</taxon>
        <taxon>Eubacteriales</taxon>
        <taxon>Peptococcaceae</taxon>
        <taxon>Dehalobacterium</taxon>
    </lineage>
</organism>
<proteinExistence type="predicted"/>
<comment type="caution">
    <text evidence="2">The sequence shown here is derived from an EMBL/GenBank/DDBJ whole genome shotgun (WGS) entry which is preliminary data.</text>
</comment>
<sequence>MKYYSKNITPDSLSGIVFALEGINKSVVIINGPTGCKYYHSAISDSRFPRQTSFDPLNYPDKFYFKQPRVPCTYLDSYDYVYGSGEKLNDLLDYIDKQDQDLVAIVNSPGAALIGDDLAGIAAKKIHHSHVITIENPGYSQNFYRGFQDALIVLLKSLPLETAPGKKQGNLVNLIGISIYNKYFLGDIQEMERLFNACGLQINCVLCADTSLEEIKKIPQADLNVILYPELGLEVAKYLQEALGMPYFLFDRGLPIGFDLTQSYFEGVLREESLAGGASFTSRPLISALEKARADAYIPISNVYALTGLPKGTTFAVEAPSSALLAYTDFLFHYLGMVPASLNLPEDDPGLYEEQVQDLLKEHHLESAWQRDIFAAKSDIVLSNGSTIAQLKLQEQIFSGIEIELPSLGYLDVIPKTHLGIQGSLLLVEQLLNGLNF</sequence>
<evidence type="ECO:0000259" key="1">
    <source>
        <dbReference type="Pfam" id="PF00148"/>
    </source>
</evidence>
<keyword evidence="3" id="KW-1185">Reference proteome</keyword>
<gene>
    <name evidence="2" type="ORF">NVS47_11095</name>
</gene>
<dbReference type="RefSeq" id="WP_257913471.1">
    <property type="nucleotide sequence ID" value="NZ_JANPWE010000005.1"/>
</dbReference>
<dbReference type="Gene3D" id="3.40.50.1980">
    <property type="entry name" value="Nitrogenase molybdenum iron protein domain"/>
    <property type="match status" value="2"/>
</dbReference>
<dbReference type="PANTHER" id="PTHR42956:SF1">
    <property type="entry name" value="NITROGENASE IRON-MOLYBDENUM COFACTOR BIOSYNTHESIS PROTEIN NIFE"/>
    <property type="match status" value="1"/>
</dbReference>
<dbReference type="EMBL" id="JANPWE010000005">
    <property type="protein sequence ID" value="MCR6546051.1"/>
    <property type="molecule type" value="Genomic_DNA"/>
</dbReference>
<protein>
    <submittedName>
        <fullName evidence="2">Oxidoreductase</fullName>
    </submittedName>
</protein>
<accession>A0ABT1Y5A3</accession>
<dbReference type="Proteomes" id="UP001524944">
    <property type="component" value="Unassembled WGS sequence"/>
</dbReference>
<reference evidence="2 3" key="1">
    <citation type="submission" date="2022-08" db="EMBL/GenBank/DDBJ databases">
        <title>Proteogenomics of the novel Dehalobacterium formicoaceticum strain EZ94 highlights a key role of methyltransferases during anaerobic dichloromethane degradation.</title>
        <authorList>
            <person name="Wasmund K."/>
        </authorList>
    </citation>
    <scope>NUCLEOTIDE SEQUENCE [LARGE SCALE GENOMIC DNA]</scope>
    <source>
        <strain evidence="2 3">EZ94</strain>
    </source>
</reference>
<evidence type="ECO:0000313" key="3">
    <source>
        <dbReference type="Proteomes" id="UP001524944"/>
    </source>
</evidence>
<dbReference type="SUPFAM" id="SSF53807">
    <property type="entry name" value="Helical backbone' metal receptor"/>
    <property type="match status" value="1"/>
</dbReference>
<feature type="domain" description="Nitrogenase/oxidoreductase component 1" evidence="1">
    <location>
        <begin position="15"/>
        <end position="435"/>
    </location>
</feature>